<dbReference type="GO" id="GO:0032264">
    <property type="term" value="P:IMP salvage"/>
    <property type="evidence" value="ECO:0007669"/>
    <property type="project" value="InterPro"/>
</dbReference>
<dbReference type="GO" id="GO:0003876">
    <property type="term" value="F:AMP deaminase activity"/>
    <property type="evidence" value="ECO:0007669"/>
    <property type="project" value="InterPro"/>
</dbReference>
<proteinExistence type="inferred from homology"/>
<name>A0A7G3ZK22_9SACH</name>
<dbReference type="GeneID" id="59327073"/>
<dbReference type="Gene3D" id="3.20.20.140">
    <property type="entry name" value="Metal-dependent hydrolases"/>
    <property type="match status" value="2"/>
</dbReference>
<evidence type="ECO:0000256" key="2">
    <source>
        <dbReference type="SAM" id="MobiDB-lite"/>
    </source>
</evidence>
<dbReference type="KEGG" id="tgb:HG536_0F01830"/>
<evidence type="ECO:0000313" key="4">
    <source>
        <dbReference type="Proteomes" id="UP000515788"/>
    </source>
</evidence>
<dbReference type="AlphaFoldDB" id="A0A7G3ZK22"/>
<dbReference type="Proteomes" id="UP000515788">
    <property type="component" value="Chromosome 6"/>
</dbReference>
<dbReference type="InterPro" id="IPR032466">
    <property type="entry name" value="Metal_Hydrolase"/>
</dbReference>
<dbReference type="PANTHER" id="PTHR11359">
    <property type="entry name" value="AMP DEAMINASE"/>
    <property type="match status" value="1"/>
</dbReference>
<dbReference type="SUPFAM" id="SSF51556">
    <property type="entry name" value="Metallo-dependent hydrolases"/>
    <property type="match status" value="1"/>
</dbReference>
<comment type="similarity">
    <text evidence="1">Belongs to the metallo-dependent hydrolases superfamily. Adenosine and AMP deaminases family.</text>
</comment>
<reference evidence="3 4" key="1">
    <citation type="submission" date="2020-06" db="EMBL/GenBank/DDBJ databases">
        <title>The yeast mating-type switching endonuclease HO is a domesticated member of an unorthodox homing genetic element family.</title>
        <authorList>
            <person name="Coughlan A.Y."/>
            <person name="Lombardi L."/>
            <person name="Braun-Galleani S."/>
            <person name="Martos A.R."/>
            <person name="Galeote V."/>
            <person name="Bigey F."/>
            <person name="Dequin S."/>
            <person name="Byrne K.P."/>
            <person name="Wolfe K.H."/>
        </authorList>
    </citation>
    <scope>NUCLEOTIDE SEQUENCE [LARGE SCALE GENOMIC DNA]</scope>
    <source>
        <strain evidence="3 4">CBS764</strain>
    </source>
</reference>
<accession>A0A7G3ZK22</accession>
<organism evidence="3 4">
    <name type="scientific">Torulaspora globosa</name>
    <dbReference type="NCBI Taxonomy" id="48254"/>
    <lineage>
        <taxon>Eukaryota</taxon>
        <taxon>Fungi</taxon>
        <taxon>Dikarya</taxon>
        <taxon>Ascomycota</taxon>
        <taxon>Saccharomycotina</taxon>
        <taxon>Saccharomycetes</taxon>
        <taxon>Saccharomycetales</taxon>
        <taxon>Saccharomycetaceae</taxon>
        <taxon>Torulaspora</taxon>
    </lineage>
</organism>
<evidence type="ECO:0000256" key="1">
    <source>
        <dbReference type="ARBA" id="ARBA00006676"/>
    </source>
</evidence>
<dbReference type="GO" id="GO:0005829">
    <property type="term" value="C:cytosol"/>
    <property type="evidence" value="ECO:0007669"/>
    <property type="project" value="TreeGrafter"/>
</dbReference>
<dbReference type="OrthoDB" id="1723809at2759"/>
<gene>
    <name evidence="3" type="ORF">HG536_0F01830</name>
</gene>
<sequence length="836" mass="97608">MTIGERRPSLLFDNYEEVHQKSANSALKEVIEKNRLKIPYKPEELSIDDLDMMPLSTSFDKQMLLGSPMYLDPEEQEEKHSMVMEDYAKHGSHSSQPIPSDCSTLYLSDAIDGKESFEALTEIRVKYILASTQDSVSNIKYDLDKMFLYPKPLPKFWKFDKDKRLNENQPDSSDDEQVGGPVKPGYYFPSPTEDQYMRQEELGVPKRLGRVHYTGELFELDHFKEKFEAHKRKYRRRVTALDYSNLPTFQEFRDDFLTLAEIARCSPLSEIAQKRIKYLVNKFDLFQHLNCKAEILENKRVPLRDFYNSRKVDRDYLLSGCATQRQLSEFIWEKLNVEPHRVVHKTYRGEKLTLSQVFEYGSGPGDPMAIGLKVIDDEFLKWYRNVYLITSHLIPSADAEKVLTGKELRFYLLAKIFLEFDNYLDGEYLAEIFILYCVHTLEKSKYQLAQISVDFQFYHPNEGSWWEKFSRWIIKWKLVSHNIRWNVRLSRVFTKLFHLERVGNFQDYLDLIFDPLFENEKGNNIGLDFFLMNVGCLDLVVSSTDDYLWQDFADINAVPRDWSAKGDNPPISYYMYYIFAQLARLNSMRYKKNLSTICLRNDCSTLLNRTSQAGSDLNFTDQFESLICNFMLCDAGLLQAEAICDSTPLITYLFYLCQIPVIASPLSSVSSVASQTSQEEVFTLLGDTHKKATRDITKEEQSTYTTNPFMNMFKMGMKVSLSSKSVLFNSSYTMEPMIEEYSVAASIYLLNAADLCELSRTSVLCSSYEGFYKAHWIGVGVRRRTPFQVDNVGYVNKWYDREVDTSARHNVPNIRRNYRRETWNQEWAFIREQLGQ</sequence>
<feature type="region of interest" description="Disordered" evidence="2">
    <location>
        <begin position="164"/>
        <end position="185"/>
    </location>
</feature>
<dbReference type="RefSeq" id="XP_037140532.1">
    <property type="nucleotide sequence ID" value="XM_037284636.1"/>
</dbReference>
<dbReference type="InterPro" id="IPR006329">
    <property type="entry name" value="AMPD"/>
</dbReference>
<dbReference type="EMBL" id="CP059251">
    <property type="protein sequence ID" value="QLL33858.1"/>
    <property type="molecule type" value="Genomic_DNA"/>
</dbReference>
<keyword evidence="4" id="KW-1185">Reference proteome</keyword>
<evidence type="ECO:0000313" key="3">
    <source>
        <dbReference type="EMBL" id="QLL33858.1"/>
    </source>
</evidence>
<dbReference type="Pfam" id="PF19326">
    <property type="entry name" value="AMP_deaminase"/>
    <property type="match status" value="3"/>
</dbReference>
<protein>
    <submittedName>
        <fullName evidence="3">Uncharacterized protein</fullName>
    </submittedName>
</protein>
<dbReference type="PANTHER" id="PTHR11359:SF7">
    <property type="entry name" value="INACTIVE DEAMINASE YBR284W-RELATED"/>
    <property type="match status" value="1"/>
</dbReference>